<dbReference type="SUPFAM" id="SSF141000">
    <property type="entry name" value="Glu-tRNAGln amidotransferase C subunit"/>
    <property type="match status" value="1"/>
</dbReference>
<proteinExistence type="inferred from homology"/>
<reference evidence="2 3" key="1">
    <citation type="journal article" date="2016" name="Nat. Commun.">
        <title>Thousands of microbial genomes shed light on interconnected biogeochemical processes in an aquifer system.</title>
        <authorList>
            <person name="Anantharaman K."/>
            <person name="Brown C.T."/>
            <person name="Hug L.A."/>
            <person name="Sharon I."/>
            <person name="Castelle C.J."/>
            <person name="Probst A.J."/>
            <person name="Thomas B.C."/>
            <person name="Singh A."/>
            <person name="Wilkins M.J."/>
            <person name="Karaoz U."/>
            <person name="Brodie E.L."/>
            <person name="Williams K.H."/>
            <person name="Hubbard S.S."/>
            <person name="Banfield J.F."/>
        </authorList>
    </citation>
    <scope>NUCLEOTIDE SEQUENCE [LARGE SCALE GENOMIC DNA]</scope>
</reference>
<dbReference type="InterPro" id="IPR003837">
    <property type="entry name" value="GatC"/>
</dbReference>
<comment type="subunit">
    <text evidence="1">Heterotrimer of A, B and C subunits.</text>
</comment>
<dbReference type="EC" id="6.3.5.-" evidence="1"/>
<dbReference type="NCBIfam" id="TIGR00135">
    <property type="entry name" value="gatC"/>
    <property type="match status" value="1"/>
</dbReference>
<dbReference type="GO" id="GO:0005524">
    <property type="term" value="F:ATP binding"/>
    <property type="evidence" value="ECO:0007669"/>
    <property type="project" value="UniProtKB-KW"/>
</dbReference>
<dbReference type="PANTHER" id="PTHR15004">
    <property type="entry name" value="GLUTAMYL-TRNA(GLN) AMIDOTRANSFERASE SUBUNIT C, MITOCHONDRIAL"/>
    <property type="match status" value="1"/>
</dbReference>
<dbReference type="GO" id="GO:0070681">
    <property type="term" value="P:glutaminyl-tRNAGln biosynthesis via transamidation"/>
    <property type="evidence" value="ECO:0007669"/>
    <property type="project" value="TreeGrafter"/>
</dbReference>
<comment type="caution">
    <text evidence="2">The sequence shown here is derived from an EMBL/GenBank/DDBJ whole genome shotgun (WGS) entry which is preliminary data.</text>
</comment>
<organism evidence="2 3">
    <name type="scientific">Candidatus Wildermuthbacteria bacterium RIFCSPHIGHO2_01_FULL_48_27b</name>
    <dbReference type="NCBI Taxonomy" id="1802447"/>
    <lineage>
        <taxon>Bacteria</taxon>
        <taxon>Candidatus Wildermuthiibacteriota</taxon>
    </lineage>
</organism>
<dbReference type="InterPro" id="IPR036113">
    <property type="entry name" value="Asp/Glu-ADT_sf_sub_c"/>
</dbReference>
<dbReference type="GO" id="GO:0050566">
    <property type="term" value="F:asparaginyl-tRNA synthase (glutamine-hydrolyzing) activity"/>
    <property type="evidence" value="ECO:0007669"/>
    <property type="project" value="RHEA"/>
</dbReference>
<dbReference type="GO" id="GO:0006412">
    <property type="term" value="P:translation"/>
    <property type="evidence" value="ECO:0007669"/>
    <property type="project" value="UniProtKB-UniRule"/>
</dbReference>
<dbReference type="Pfam" id="PF02686">
    <property type="entry name" value="GatC"/>
    <property type="match status" value="1"/>
</dbReference>
<keyword evidence="1" id="KW-0648">Protein biosynthesis</keyword>
<dbReference type="GO" id="GO:0050567">
    <property type="term" value="F:glutaminyl-tRNA synthase (glutamine-hydrolyzing) activity"/>
    <property type="evidence" value="ECO:0007669"/>
    <property type="project" value="UniProtKB-UniRule"/>
</dbReference>
<dbReference type="EMBL" id="MHTS01000024">
    <property type="protein sequence ID" value="OHA63888.1"/>
    <property type="molecule type" value="Genomic_DNA"/>
</dbReference>
<comment type="catalytic activity">
    <reaction evidence="1">
        <text>L-aspartyl-tRNA(Asn) + L-glutamine + ATP + H2O = L-asparaginyl-tRNA(Asn) + L-glutamate + ADP + phosphate + 2 H(+)</text>
        <dbReference type="Rhea" id="RHEA:14513"/>
        <dbReference type="Rhea" id="RHEA-COMP:9674"/>
        <dbReference type="Rhea" id="RHEA-COMP:9677"/>
        <dbReference type="ChEBI" id="CHEBI:15377"/>
        <dbReference type="ChEBI" id="CHEBI:15378"/>
        <dbReference type="ChEBI" id="CHEBI:29985"/>
        <dbReference type="ChEBI" id="CHEBI:30616"/>
        <dbReference type="ChEBI" id="CHEBI:43474"/>
        <dbReference type="ChEBI" id="CHEBI:58359"/>
        <dbReference type="ChEBI" id="CHEBI:78515"/>
        <dbReference type="ChEBI" id="CHEBI:78516"/>
        <dbReference type="ChEBI" id="CHEBI:456216"/>
    </reaction>
</comment>
<dbReference type="Gene3D" id="1.10.20.60">
    <property type="entry name" value="Glu-tRNAGln amidotransferase C subunit, N-terminal domain"/>
    <property type="match status" value="1"/>
</dbReference>
<comment type="catalytic activity">
    <reaction evidence="1">
        <text>L-glutamyl-tRNA(Gln) + L-glutamine + ATP + H2O = L-glutaminyl-tRNA(Gln) + L-glutamate + ADP + phosphate + H(+)</text>
        <dbReference type="Rhea" id="RHEA:17521"/>
        <dbReference type="Rhea" id="RHEA-COMP:9681"/>
        <dbReference type="Rhea" id="RHEA-COMP:9684"/>
        <dbReference type="ChEBI" id="CHEBI:15377"/>
        <dbReference type="ChEBI" id="CHEBI:15378"/>
        <dbReference type="ChEBI" id="CHEBI:29985"/>
        <dbReference type="ChEBI" id="CHEBI:30616"/>
        <dbReference type="ChEBI" id="CHEBI:43474"/>
        <dbReference type="ChEBI" id="CHEBI:58359"/>
        <dbReference type="ChEBI" id="CHEBI:78520"/>
        <dbReference type="ChEBI" id="CHEBI:78521"/>
        <dbReference type="ChEBI" id="CHEBI:456216"/>
    </reaction>
</comment>
<comment type="similarity">
    <text evidence="1">Belongs to the GatC family.</text>
</comment>
<keyword evidence="2" id="KW-0808">Transferase</keyword>
<dbReference type="GO" id="GO:0016740">
    <property type="term" value="F:transferase activity"/>
    <property type="evidence" value="ECO:0007669"/>
    <property type="project" value="UniProtKB-KW"/>
</dbReference>
<dbReference type="PANTHER" id="PTHR15004:SF0">
    <property type="entry name" value="GLUTAMYL-TRNA(GLN) AMIDOTRANSFERASE SUBUNIT C, MITOCHONDRIAL"/>
    <property type="match status" value="1"/>
</dbReference>
<name>A0A1G2QTX8_9BACT</name>
<protein>
    <recommendedName>
        <fullName evidence="1">Aspartyl/glutamyl-tRNA(Asn/Gln) amidotransferase subunit C</fullName>
        <shortName evidence="1">Asp/Glu-ADT subunit C</shortName>
        <ecNumber evidence="1">6.3.5.-</ecNumber>
    </recommendedName>
</protein>
<dbReference type="Proteomes" id="UP000178170">
    <property type="component" value="Unassembled WGS sequence"/>
</dbReference>
<keyword evidence="1" id="KW-0436">Ligase</keyword>
<accession>A0A1G2QTX8</accession>
<gene>
    <name evidence="1 2" type="primary">gatC</name>
    <name evidence="2" type="ORF">A2843_01055</name>
</gene>
<dbReference type="AlphaFoldDB" id="A0A1G2QTX8"/>
<dbReference type="HAMAP" id="MF_00122">
    <property type="entry name" value="GatC"/>
    <property type="match status" value="1"/>
</dbReference>
<evidence type="ECO:0000313" key="3">
    <source>
        <dbReference type="Proteomes" id="UP000178170"/>
    </source>
</evidence>
<keyword evidence="1" id="KW-0067">ATP-binding</keyword>
<keyword evidence="1" id="KW-0547">Nucleotide-binding</keyword>
<comment type="function">
    <text evidence="1">Allows the formation of correctly charged Asn-tRNA(Asn) or Gln-tRNA(Gln) through the transamidation of misacylated Asp-tRNA(Asn) or Glu-tRNA(Gln) in organisms which lack either or both of asparaginyl-tRNA or glutaminyl-tRNA synthetases. The reaction takes place in the presence of glutamine and ATP through an activated phospho-Asp-tRNA(Asn) or phospho-Glu-tRNA(Gln).</text>
</comment>
<evidence type="ECO:0000313" key="2">
    <source>
        <dbReference type="EMBL" id="OHA63888.1"/>
    </source>
</evidence>
<sequence>MISPKEVRHIAKLARIGLSDLELVKFQKELAAVLDYFEILQEVDVSSVAPMTHAVPLANVHRPDETKTKANDMASRLLEMAPETKDGYLKVKPIL</sequence>
<dbReference type="GO" id="GO:0006450">
    <property type="term" value="P:regulation of translational fidelity"/>
    <property type="evidence" value="ECO:0007669"/>
    <property type="project" value="InterPro"/>
</dbReference>
<evidence type="ECO:0000256" key="1">
    <source>
        <dbReference type="HAMAP-Rule" id="MF_00122"/>
    </source>
</evidence>